<evidence type="ECO:0000256" key="1">
    <source>
        <dbReference type="SAM" id="MobiDB-lite"/>
    </source>
</evidence>
<accession>A0A9P6EPW4</accession>
<comment type="caution">
    <text evidence="3">The sequence shown here is derived from an EMBL/GenBank/DDBJ whole genome shotgun (WGS) entry which is preliminary data.</text>
</comment>
<reference evidence="3" key="1">
    <citation type="submission" date="2020-11" db="EMBL/GenBank/DDBJ databases">
        <authorList>
            <consortium name="DOE Joint Genome Institute"/>
            <person name="Ahrendt S."/>
            <person name="Riley R."/>
            <person name="Andreopoulos W."/>
            <person name="Labutti K."/>
            <person name="Pangilinan J."/>
            <person name="Ruiz-Duenas F.J."/>
            <person name="Barrasa J.M."/>
            <person name="Sanchez-Garcia M."/>
            <person name="Camarero S."/>
            <person name="Miyauchi S."/>
            <person name="Serrano A."/>
            <person name="Linde D."/>
            <person name="Babiker R."/>
            <person name="Drula E."/>
            <person name="Ayuso-Fernandez I."/>
            <person name="Pacheco R."/>
            <person name="Padilla G."/>
            <person name="Ferreira P."/>
            <person name="Barriuso J."/>
            <person name="Kellner H."/>
            <person name="Castanera R."/>
            <person name="Alfaro M."/>
            <person name="Ramirez L."/>
            <person name="Pisabarro A.G."/>
            <person name="Kuo A."/>
            <person name="Tritt A."/>
            <person name="Lipzen A."/>
            <person name="He G."/>
            <person name="Yan M."/>
            <person name="Ng V."/>
            <person name="Cullen D."/>
            <person name="Martin F."/>
            <person name="Rosso M.-N."/>
            <person name="Henrissat B."/>
            <person name="Hibbett D."/>
            <person name="Martinez A.T."/>
            <person name="Grigoriev I.V."/>
        </authorList>
    </citation>
    <scope>NUCLEOTIDE SEQUENCE</scope>
    <source>
        <strain evidence="3">CBS 506.95</strain>
    </source>
</reference>
<protein>
    <submittedName>
        <fullName evidence="3">Uncharacterized protein</fullName>
    </submittedName>
</protein>
<evidence type="ECO:0000313" key="3">
    <source>
        <dbReference type="EMBL" id="KAF9532972.1"/>
    </source>
</evidence>
<dbReference type="EMBL" id="MU157830">
    <property type="protein sequence ID" value="KAF9532972.1"/>
    <property type="molecule type" value="Genomic_DNA"/>
</dbReference>
<feature type="signal peptide" evidence="2">
    <location>
        <begin position="1"/>
        <end position="31"/>
    </location>
</feature>
<feature type="chain" id="PRO_5040134397" evidence="2">
    <location>
        <begin position="32"/>
        <end position="106"/>
    </location>
</feature>
<keyword evidence="2" id="KW-0732">Signal</keyword>
<organism evidence="3 4">
    <name type="scientific">Crepidotus variabilis</name>
    <dbReference type="NCBI Taxonomy" id="179855"/>
    <lineage>
        <taxon>Eukaryota</taxon>
        <taxon>Fungi</taxon>
        <taxon>Dikarya</taxon>
        <taxon>Basidiomycota</taxon>
        <taxon>Agaricomycotina</taxon>
        <taxon>Agaricomycetes</taxon>
        <taxon>Agaricomycetidae</taxon>
        <taxon>Agaricales</taxon>
        <taxon>Agaricineae</taxon>
        <taxon>Crepidotaceae</taxon>
        <taxon>Crepidotus</taxon>
    </lineage>
</organism>
<evidence type="ECO:0000313" key="4">
    <source>
        <dbReference type="Proteomes" id="UP000807306"/>
    </source>
</evidence>
<evidence type="ECO:0000256" key="2">
    <source>
        <dbReference type="SAM" id="SignalP"/>
    </source>
</evidence>
<gene>
    <name evidence="3" type="ORF">CPB83DRAFT_846708</name>
</gene>
<proteinExistence type="predicted"/>
<sequence length="106" mass="11058">MKKKSSPASRALTLIFFLSCLSLHEPIRVSAGKGTFCLTSGSLGLAAQLAPRWNVYGLGAFFGVGNWVVGCELESDGDEYVDETTGGGRNSYESSEDVDCTGAGAA</sequence>
<dbReference type="AlphaFoldDB" id="A0A9P6EPW4"/>
<feature type="region of interest" description="Disordered" evidence="1">
    <location>
        <begin position="80"/>
        <end position="106"/>
    </location>
</feature>
<keyword evidence="4" id="KW-1185">Reference proteome</keyword>
<name>A0A9P6EPW4_9AGAR</name>
<dbReference type="Proteomes" id="UP000807306">
    <property type="component" value="Unassembled WGS sequence"/>
</dbReference>